<keyword evidence="3" id="KW-0328">Glycosyltransferase</keyword>
<evidence type="ECO:0000256" key="1">
    <source>
        <dbReference type="ARBA" id="ARBA00004236"/>
    </source>
</evidence>
<dbReference type="Gene3D" id="3.90.550.10">
    <property type="entry name" value="Spore Coat Polysaccharide Biosynthesis Protein SpsA, Chain A"/>
    <property type="match status" value="1"/>
</dbReference>
<proteinExistence type="predicted"/>
<protein>
    <submittedName>
        <fullName evidence="7">Glycosyl transferase</fullName>
    </submittedName>
</protein>
<reference evidence="7 8" key="1">
    <citation type="submission" date="2018-06" db="EMBL/GenBank/DDBJ databases">
        <title>Three novel Pseudomonas species isolated from symptomatic oak.</title>
        <authorList>
            <person name="Bueno-Gonzalez V."/>
            <person name="Brady C."/>
        </authorList>
    </citation>
    <scope>NUCLEOTIDE SEQUENCE [LARGE SCALE GENOMIC DNA]</scope>
    <source>
        <strain evidence="7 8">P26B</strain>
    </source>
</reference>
<dbReference type="GO" id="GO:0016740">
    <property type="term" value="F:transferase activity"/>
    <property type="evidence" value="ECO:0007669"/>
    <property type="project" value="UniProtKB-KW"/>
</dbReference>
<feature type="domain" description="Glycosyltransferase 2-like" evidence="6">
    <location>
        <begin position="4"/>
        <end position="130"/>
    </location>
</feature>
<keyword evidence="4 7" id="KW-0808">Transferase</keyword>
<evidence type="ECO:0000256" key="5">
    <source>
        <dbReference type="ARBA" id="ARBA00023136"/>
    </source>
</evidence>
<organism evidence="7 8">
    <name type="scientific">Phytopseudomonas dryadis</name>
    <dbReference type="NCBI Taxonomy" id="2487520"/>
    <lineage>
        <taxon>Bacteria</taxon>
        <taxon>Pseudomonadati</taxon>
        <taxon>Pseudomonadota</taxon>
        <taxon>Gammaproteobacteria</taxon>
        <taxon>Pseudomonadales</taxon>
        <taxon>Pseudomonadaceae</taxon>
        <taxon>Phytopseudomonas</taxon>
    </lineage>
</organism>
<evidence type="ECO:0000313" key="7">
    <source>
        <dbReference type="EMBL" id="TBV09487.1"/>
    </source>
</evidence>
<dbReference type="InterPro" id="IPR001173">
    <property type="entry name" value="Glyco_trans_2-like"/>
</dbReference>
<dbReference type="Proteomes" id="UP000291334">
    <property type="component" value="Unassembled WGS sequence"/>
</dbReference>
<dbReference type="EMBL" id="QJUM01000002">
    <property type="protein sequence ID" value="TBV09487.1"/>
    <property type="molecule type" value="Genomic_DNA"/>
</dbReference>
<evidence type="ECO:0000256" key="4">
    <source>
        <dbReference type="ARBA" id="ARBA00022679"/>
    </source>
</evidence>
<comment type="subcellular location">
    <subcellularLocation>
        <location evidence="1">Cell membrane</location>
    </subcellularLocation>
</comment>
<gene>
    <name evidence="7" type="ORF">DNK34_02840</name>
</gene>
<dbReference type="PANTHER" id="PTHR43646">
    <property type="entry name" value="GLYCOSYLTRANSFERASE"/>
    <property type="match status" value="1"/>
</dbReference>
<evidence type="ECO:0000256" key="3">
    <source>
        <dbReference type="ARBA" id="ARBA00022676"/>
    </source>
</evidence>
<keyword evidence="2" id="KW-1003">Cell membrane</keyword>
<dbReference type="RefSeq" id="WP_131177554.1">
    <property type="nucleotide sequence ID" value="NZ_QJUM01000002.1"/>
</dbReference>
<evidence type="ECO:0000259" key="6">
    <source>
        <dbReference type="Pfam" id="PF00535"/>
    </source>
</evidence>
<comment type="caution">
    <text evidence="7">The sequence shown here is derived from an EMBL/GenBank/DDBJ whole genome shotgun (WGS) entry which is preliminary data.</text>
</comment>
<evidence type="ECO:0000313" key="8">
    <source>
        <dbReference type="Proteomes" id="UP000291334"/>
    </source>
</evidence>
<keyword evidence="5" id="KW-0472">Membrane</keyword>
<keyword evidence="8" id="KW-1185">Reference proteome</keyword>
<dbReference type="PANTHER" id="PTHR43646:SF2">
    <property type="entry name" value="GLYCOSYLTRANSFERASE 2-LIKE DOMAIN-CONTAINING PROTEIN"/>
    <property type="match status" value="1"/>
</dbReference>
<dbReference type="InterPro" id="IPR029044">
    <property type="entry name" value="Nucleotide-diphossugar_trans"/>
</dbReference>
<sequence>MIGIVIPAHNEELFLDDCLESVLAAAGHGDLTLAVRILVVLDDCSDGSAAVAANYPVETLALQARNVGIARATGVDWLLRQGATWIACTDADSQVAADWLSSQLALNADVVCGTVQVADWGDIQAEVQARYQRHYHADDGHRHIHGANLAFSADAYRHAGGFSPLPVDEDVQLVRAFERNGARIAWSTAPRVTTSARLECRASGGFGDYLKSLLQG</sequence>
<evidence type="ECO:0000256" key="2">
    <source>
        <dbReference type="ARBA" id="ARBA00022475"/>
    </source>
</evidence>
<dbReference type="Pfam" id="PF00535">
    <property type="entry name" value="Glycos_transf_2"/>
    <property type="match status" value="1"/>
</dbReference>
<name>A0ABY1ZBY3_9GAMM</name>
<accession>A0ABY1ZBY3</accession>
<dbReference type="SUPFAM" id="SSF53448">
    <property type="entry name" value="Nucleotide-diphospho-sugar transferases"/>
    <property type="match status" value="1"/>
</dbReference>